<dbReference type="AlphaFoldDB" id="A0A1G5ZQQ5"/>
<evidence type="ECO:0000313" key="2">
    <source>
        <dbReference type="Proteomes" id="UP000198756"/>
    </source>
</evidence>
<organism evidence="1 2">
    <name type="scientific">Algoriphagus alkaliphilus</name>
    <dbReference type="NCBI Taxonomy" id="279824"/>
    <lineage>
        <taxon>Bacteria</taxon>
        <taxon>Pseudomonadati</taxon>
        <taxon>Bacteroidota</taxon>
        <taxon>Cytophagia</taxon>
        <taxon>Cytophagales</taxon>
        <taxon>Cyclobacteriaceae</taxon>
        <taxon>Algoriphagus</taxon>
    </lineage>
</organism>
<keyword evidence="2" id="KW-1185">Reference proteome</keyword>
<reference evidence="2" key="1">
    <citation type="submission" date="2016-10" db="EMBL/GenBank/DDBJ databases">
        <authorList>
            <person name="Varghese N."/>
            <person name="Submissions S."/>
        </authorList>
    </citation>
    <scope>NUCLEOTIDE SEQUENCE [LARGE SCALE GENOMIC DNA]</scope>
    <source>
        <strain evidence="2">DSM 22703</strain>
    </source>
</reference>
<dbReference type="Proteomes" id="UP000198756">
    <property type="component" value="Unassembled WGS sequence"/>
</dbReference>
<name>A0A1G5ZQQ5_9BACT</name>
<proteinExistence type="predicted"/>
<dbReference type="EMBL" id="FMXE01000056">
    <property type="protein sequence ID" value="SDA96932.1"/>
    <property type="molecule type" value="Genomic_DNA"/>
</dbReference>
<evidence type="ECO:0000313" key="1">
    <source>
        <dbReference type="EMBL" id="SDA96932.1"/>
    </source>
</evidence>
<dbReference type="STRING" id="279824.SAMN03080617_04310"/>
<protein>
    <recommendedName>
        <fullName evidence="3">PIN domain-containing protein</fullName>
    </recommendedName>
</protein>
<evidence type="ECO:0008006" key="3">
    <source>
        <dbReference type="Google" id="ProtNLM"/>
    </source>
</evidence>
<accession>A0A1G5ZQQ5</accession>
<gene>
    <name evidence="1" type="ORF">SAMN03080617_04310</name>
</gene>
<sequence>MIEKPKPKLVVDTNVLITTLNRKNPEFAIYTAFERKSFESNFHRSEIPKTQYYPSQELLNIYAEVDILTV</sequence>